<dbReference type="Proteomes" id="UP000299102">
    <property type="component" value="Unassembled WGS sequence"/>
</dbReference>
<feature type="compositionally biased region" description="Basic and acidic residues" evidence="1">
    <location>
        <begin position="17"/>
        <end position="34"/>
    </location>
</feature>
<evidence type="ECO:0000313" key="3">
    <source>
        <dbReference type="Proteomes" id="UP000299102"/>
    </source>
</evidence>
<name>A0A4C1VS96_EUMVA</name>
<keyword evidence="3" id="KW-1185">Reference proteome</keyword>
<gene>
    <name evidence="2" type="ORF">EVAR_30670_1</name>
</gene>
<feature type="region of interest" description="Disordered" evidence="1">
    <location>
        <begin position="67"/>
        <end position="87"/>
    </location>
</feature>
<evidence type="ECO:0000313" key="2">
    <source>
        <dbReference type="EMBL" id="GBP41232.1"/>
    </source>
</evidence>
<feature type="region of interest" description="Disordered" evidence="1">
    <location>
        <begin position="1"/>
        <end position="36"/>
    </location>
</feature>
<evidence type="ECO:0000256" key="1">
    <source>
        <dbReference type="SAM" id="MobiDB-lite"/>
    </source>
</evidence>
<accession>A0A4C1VS96</accession>
<dbReference type="EMBL" id="BGZK01000395">
    <property type="protein sequence ID" value="GBP41232.1"/>
    <property type="molecule type" value="Genomic_DNA"/>
</dbReference>
<comment type="caution">
    <text evidence="2">The sequence shown here is derived from an EMBL/GenBank/DDBJ whole genome shotgun (WGS) entry which is preliminary data.</text>
</comment>
<dbReference type="AlphaFoldDB" id="A0A4C1VS96"/>
<organism evidence="2 3">
    <name type="scientific">Eumeta variegata</name>
    <name type="common">Bagworm moth</name>
    <name type="synonym">Eumeta japonica</name>
    <dbReference type="NCBI Taxonomy" id="151549"/>
    <lineage>
        <taxon>Eukaryota</taxon>
        <taxon>Metazoa</taxon>
        <taxon>Ecdysozoa</taxon>
        <taxon>Arthropoda</taxon>
        <taxon>Hexapoda</taxon>
        <taxon>Insecta</taxon>
        <taxon>Pterygota</taxon>
        <taxon>Neoptera</taxon>
        <taxon>Endopterygota</taxon>
        <taxon>Lepidoptera</taxon>
        <taxon>Glossata</taxon>
        <taxon>Ditrysia</taxon>
        <taxon>Tineoidea</taxon>
        <taxon>Psychidae</taxon>
        <taxon>Oiketicinae</taxon>
        <taxon>Eumeta</taxon>
    </lineage>
</organism>
<feature type="compositionally biased region" description="Low complexity" evidence="1">
    <location>
        <begin position="1"/>
        <end position="16"/>
    </location>
</feature>
<feature type="compositionally biased region" description="Basic residues" evidence="1">
    <location>
        <begin position="77"/>
        <end position="87"/>
    </location>
</feature>
<sequence>MKRESSLALGLGLESRATSDHSRTPQQTTDDKASLRSLSRARNLYVKNPARSDISAILAPRNECRYITGIKNQPPPPRRRVRYSPPS</sequence>
<protein>
    <submittedName>
        <fullName evidence="2">Uncharacterized protein</fullName>
    </submittedName>
</protein>
<proteinExistence type="predicted"/>
<reference evidence="2 3" key="1">
    <citation type="journal article" date="2019" name="Commun. Biol.">
        <title>The bagworm genome reveals a unique fibroin gene that provides high tensile strength.</title>
        <authorList>
            <person name="Kono N."/>
            <person name="Nakamura H."/>
            <person name="Ohtoshi R."/>
            <person name="Tomita M."/>
            <person name="Numata K."/>
            <person name="Arakawa K."/>
        </authorList>
    </citation>
    <scope>NUCLEOTIDE SEQUENCE [LARGE SCALE GENOMIC DNA]</scope>
</reference>